<evidence type="ECO:0000313" key="2">
    <source>
        <dbReference type="Proteomes" id="UP000180246"/>
    </source>
</evidence>
<dbReference type="EMBL" id="JRYB01000001">
    <property type="protein sequence ID" value="OIJ41421.1"/>
    <property type="molecule type" value="Genomic_DNA"/>
</dbReference>
<evidence type="ECO:0000313" key="1">
    <source>
        <dbReference type="EMBL" id="OIJ41421.1"/>
    </source>
</evidence>
<proteinExistence type="predicted"/>
<evidence type="ECO:0008006" key="3">
    <source>
        <dbReference type="Google" id="ProtNLM"/>
    </source>
</evidence>
<protein>
    <recommendedName>
        <fullName evidence="3">Lysine-N-methylase</fullName>
    </recommendedName>
</protein>
<organism evidence="1 2">
    <name type="scientific">Massilia timonae</name>
    <dbReference type="NCBI Taxonomy" id="47229"/>
    <lineage>
        <taxon>Bacteria</taxon>
        <taxon>Pseudomonadati</taxon>
        <taxon>Pseudomonadota</taxon>
        <taxon>Betaproteobacteria</taxon>
        <taxon>Burkholderiales</taxon>
        <taxon>Oxalobacteraceae</taxon>
        <taxon>Telluria group</taxon>
        <taxon>Massilia</taxon>
    </lineage>
</organism>
<accession>A0A1S2N8L4</accession>
<name>A0A1S2N8L4_9BURK</name>
<dbReference type="Proteomes" id="UP000180246">
    <property type="component" value="Unassembled WGS sequence"/>
</dbReference>
<sequence length="410" mass="46261">MPILHRTQTFPALMPRFVERFRCIGSNCEDTCCSGWTIYIDKKTYKAYRNEAVPALDQLMANMERLDHPETTGSYAMIKTIGEQQRCSALQDGMCAVQSHLGESYLSNTCHLYPRANRRMLGQVEQSISLSCPEAARLALLAEDAMDFVEAPVQLRGSLLPQVDAHFGIVPERMADIRMFCINLMRTRELALWQRLAMLGTFCESLDALCSGNEQARIPDMIENFIRVIENGELTTALEQIQPDHAAQAMVFATLWAEKGFDTASAFQRDMMQQIASRFGADFNGQVSPEALVGAYRRGLARMDEALAHTPWLLENYLVNEMFSQFVPFKGSSPYDSYVQLISRFGLLRLLLAVQCNTDGALPSSATLASTVQLQCRRFQHDPSHAKRVKEALYQSGWAELARLYRLLRT</sequence>
<dbReference type="AlphaFoldDB" id="A0A1S2N8L4"/>
<gene>
    <name evidence="1" type="ORF">LO55_2519</name>
</gene>
<reference evidence="1 2" key="1">
    <citation type="submission" date="2014-10" db="EMBL/GenBank/DDBJ databases">
        <authorList>
            <person name="Seo M.-J."/>
            <person name="Seok Y.J."/>
            <person name="Cha I.-T."/>
        </authorList>
    </citation>
    <scope>NUCLEOTIDE SEQUENCE [LARGE SCALE GENOMIC DNA]</scope>
    <source>
        <strain evidence="1 2">NEU</strain>
    </source>
</reference>
<comment type="caution">
    <text evidence="1">The sequence shown here is derived from an EMBL/GenBank/DDBJ whole genome shotgun (WGS) entry which is preliminary data.</text>
</comment>
<dbReference type="NCBIfam" id="NF038110">
    <property type="entry name" value="Lys_methyl_FliB"/>
    <property type="match status" value="1"/>
</dbReference>